<dbReference type="STRING" id="1818881.A3196_07845"/>
<gene>
    <name evidence="9" type="ORF">A3196_07845</name>
</gene>
<dbReference type="EMBL" id="LVJZ01000003">
    <property type="protein sequence ID" value="ODB96677.1"/>
    <property type="molecule type" value="Genomic_DNA"/>
</dbReference>
<comment type="similarity">
    <text evidence="2">Belongs to the CPA3 antiporters (TC 2.A.63) subunit F family.</text>
</comment>
<evidence type="ECO:0000256" key="7">
    <source>
        <dbReference type="ARBA" id="ARBA00023136"/>
    </source>
</evidence>
<organism evidence="9 10">
    <name type="scientific">Candidatus Thiodiazotropha endoloripes</name>
    <dbReference type="NCBI Taxonomy" id="1818881"/>
    <lineage>
        <taxon>Bacteria</taxon>
        <taxon>Pseudomonadati</taxon>
        <taxon>Pseudomonadota</taxon>
        <taxon>Gammaproteobacteria</taxon>
        <taxon>Chromatiales</taxon>
        <taxon>Sedimenticolaceae</taxon>
        <taxon>Candidatus Thiodiazotropha</taxon>
    </lineage>
</organism>
<comment type="caution">
    <text evidence="9">The sequence shown here is derived from an EMBL/GenBank/DDBJ whole genome shotgun (WGS) entry which is preliminary data.</text>
</comment>
<evidence type="ECO:0000256" key="2">
    <source>
        <dbReference type="ARBA" id="ARBA00009212"/>
    </source>
</evidence>
<name>A0A1E2UPM6_9GAMM</name>
<dbReference type="GO" id="GO:0005886">
    <property type="term" value="C:plasma membrane"/>
    <property type="evidence" value="ECO:0007669"/>
    <property type="project" value="UniProtKB-SubCell"/>
</dbReference>
<evidence type="ECO:0000256" key="5">
    <source>
        <dbReference type="ARBA" id="ARBA00022692"/>
    </source>
</evidence>
<keyword evidence="5 8" id="KW-0812">Transmembrane</keyword>
<evidence type="ECO:0000256" key="4">
    <source>
        <dbReference type="ARBA" id="ARBA00022475"/>
    </source>
</evidence>
<dbReference type="PANTHER" id="PTHR34702:SF1">
    <property type="entry name" value="NA(+)_H(+) ANTIPORTER SUBUNIT F"/>
    <property type="match status" value="1"/>
</dbReference>
<accession>A0A1E2UPM6</accession>
<evidence type="ECO:0000256" key="8">
    <source>
        <dbReference type="SAM" id="Phobius"/>
    </source>
</evidence>
<evidence type="ECO:0000313" key="9">
    <source>
        <dbReference type="EMBL" id="ODB96677.1"/>
    </source>
</evidence>
<reference evidence="9 10" key="1">
    <citation type="submission" date="2016-03" db="EMBL/GenBank/DDBJ databases">
        <title>Chemosynthetic sulphur-oxidizing symbionts of marine invertebrate animals are capable of nitrogen fixation.</title>
        <authorList>
            <person name="Petersen J.M."/>
            <person name="Kemper A."/>
            <person name="Gruber-Vodicka H."/>
            <person name="Cardini U."/>
            <person name="Geest Mvander."/>
            <person name="Kleiner M."/>
            <person name="Bulgheresi S."/>
            <person name="Fussmann M."/>
            <person name="Herbold C."/>
            <person name="Seah B.K.B."/>
            <person name="Antony C.Paul."/>
            <person name="Liu D."/>
            <person name="Belitz A."/>
            <person name="Weber M."/>
        </authorList>
    </citation>
    <scope>NUCLEOTIDE SEQUENCE [LARGE SCALE GENOMIC DNA]</scope>
    <source>
        <strain evidence="9">G_D</strain>
    </source>
</reference>
<keyword evidence="7 8" id="KW-0472">Membrane</keyword>
<dbReference type="OrthoDB" id="9800226at2"/>
<dbReference type="Pfam" id="PF04066">
    <property type="entry name" value="MrpF_PhaF"/>
    <property type="match status" value="1"/>
</dbReference>
<dbReference type="GO" id="GO:0015385">
    <property type="term" value="F:sodium:proton antiporter activity"/>
    <property type="evidence" value="ECO:0007669"/>
    <property type="project" value="TreeGrafter"/>
</dbReference>
<evidence type="ECO:0000256" key="3">
    <source>
        <dbReference type="ARBA" id="ARBA00022448"/>
    </source>
</evidence>
<keyword evidence="4" id="KW-1003">Cell membrane</keyword>
<dbReference type="RefSeq" id="WP_069004408.1">
    <property type="nucleotide sequence ID" value="NZ_LVJW01000003.1"/>
</dbReference>
<keyword evidence="10" id="KW-1185">Reference proteome</keyword>
<proteinExistence type="inferred from homology"/>
<comment type="subcellular location">
    <subcellularLocation>
        <location evidence="1">Cell membrane</location>
        <topology evidence="1">Multi-pass membrane protein</topology>
    </subcellularLocation>
</comment>
<feature type="transmembrane region" description="Helical" evidence="8">
    <location>
        <begin position="57"/>
        <end position="78"/>
    </location>
</feature>
<evidence type="ECO:0000313" key="10">
    <source>
        <dbReference type="Proteomes" id="UP000094849"/>
    </source>
</evidence>
<dbReference type="InterPro" id="IPR007208">
    <property type="entry name" value="MrpF/PhaF-like"/>
</dbReference>
<evidence type="ECO:0000256" key="6">
    <source>
        <dbReference type="ARBA" id="ARBA00022989"/>
    </source>
</evidence>
<dbReference type="PANTHER" id="PTHR34702">
    <property type="entry name" value="NA(+)/H(+) ANTIPORTER SUBUNIT F1"/>
    <property type="match status" value="1"/>
</dbReference>
<dbReference type="AlphaFoldDB" id="A0A1E2UPM6"/>
<protein>
    <submittedName>
        <fullName evidence="9">pH regulation protein F</fullName>
    </submittedName>
</protein>
<dbReference type="Proteomes" id="UP000094849">
    <property type="component" value="Unassembled WGS sequence"/>
</dbReference>
<keyword evidence="3" id="KW-0813">Transport</keyword>
<feature type="transmembrane region" description="Helical" evidence="8">
    <location>
        <begin position="30"/>
        <end position="50"/>
    </location>
</feature>
<evidence type="ECO:0000256" key="1">
    <source>
        <dbReference type="ARBA" id="ARBA00004651"/>
    </source>
</evidence>
<keyword evidence="6 8" id="KW-1133">Transmembrane helix</keyword>
<sequence>MYIAASLAILVTMGLALARALSGPTTYDRIAAVNMHGTKTVLLIAVLAFLSGRTDVLDIALVYALINFIGVVAALKLVEQGNFHTSDSLDGDAKQGEPK</sequence>